<dbReference type="CDD" id="cd01992">
    <property type="entry name" value="TilS_N"/>
    <property type="match status" value="1"/>
</dbReference>
<keyword evidence="5 8" id="KW-0547">Nucleotide-binding</keyword>
<dbReference type="SUPFAM" id="SSF56037">
    <property type="entry name" value="PheT/TilS domain"/>
    <property type="match status" value="1"/>
</dbReference>
<reference evidence="10" key="1">
    <citation type="submission" date="2023-05" db="EMBL/GenBank/DDBJ databases">
        <title>Cataloging the Phylogenetic Diversity of Human Bladder Bacteria.</title>
        <authorList>
            <person name="Du J."/>
        </authorList>
    </citation>
    <scope>NUCLEOTIDE SEQUENCE</scope>
    <source>
        <strain evidence="10">UMB1231</strain>
    </source>
</reference>
<evidence type="ECO:0000256" key="5">
    <source>
        <dbReference type="ARBA" id="ARBA00022741"/>
    </source>
</evidence>
<dbReference type="InterPro" id="IPR012094">
    <property type="entry name" value="tRNA_Ile_lys_synt"/>
</dbReference>
<dbReference type="InterPro" id="IPR012795">
    <property type="entry name" value="tRNA_Ile_lys_synt_N"/>
</dbReference>
<evidence type="ECO:0000256" key="1">
    <source>
        <dbReference type="ARBA" id="ARBA00004496"/>
    </source>
</evidence>
<dbReference type="InterPro" id="IPR014729">
    <property type="entry name" value="Rossmann-like_a/b/a_fold"/>
</dbReference>
<dbReference type="Pfam" id="PF11734">
    <property type="entry name" value="TilS_C"/>
    <property type="match status" value="1"/>
</dbReference>
<evidence type="ECO:0000256" key="8">
    <source>
        <dbReference type="HAMAP-Rule" id="MF_01161"/>
    </source>
</evidence>
<dbReference type="GO" id="GO:0032267">
    <property type="term" value="F:tRNA(Ile)-lysidine synthase activity"/>
    <property type="evidence" value="ECO:0007669"/>
    <property type="project" value="UniProtKB-EC"/>
</dbReference>
<dbReference type="EC" id="6.3.4.19" evidence="8"/>
<feature type="domain" description="Lysidine-tRNA(Ile) synthetase C-terminal" evidence="9">
    <location>
        <begin position="403"/>
        <end position="480"/>
    </location>
</feature>
<dbReference type="InterPro" id="IPR012796">
    <property type="entry name" value="Lysidine-tRNA-synth_C"/>
</dbReference>
<comment type="domain">
    <text evidence="8">The N-terminal region contains the highly conserved SGGXDS motif, predicted to be a P-loop motif involved in ATP binding.</text>
</comment>
<dbReference type="Proteomes" id="UP001229251">
    <property type="component" value="Unassembled WGS sequence"/>
</dbReference>
<organism evidence="10 11">
    <name type="scientific">Facklamia hominis</name>
    <dbReference type="NCBI Taxonomy" id="178214"/>
    <lineage>
        <taxon>Bacteria</taxon>
        <taxon>Bacillati</taxon>
        <taxon>Bacillota</taxon>
        <taxon>Bacilli</taxon>
        <taxon>Lactobacillales</taxon>
        <taxon>Aerococcaceae</taxon>
        <taxon>Facklamia</taxon>
    </lineage>
</organism>
<evidence type="ECO:0000256" key="4">
    <source>
        <dbReference type="ARBA" id="ARBA00022694"/>
    </source>
</evidence>
<gene>
    <name evidence="8 10" type="primary">tilS</name>
    <name evidence="10" type="ORF">QP433_07325</name>
</gene>
<protein>
    <recommendedName>
        <fullName evidence="8">tRNA(Ile)-lysidine synthase</fullName>
        <ecNumber evidence="8">6.3.4.19</ecNumber>
    </recommendedName>
    <alternativeName>
        <fullName evidence="8">tRNA(Ile)-2-lysyl-cytidine synthase</fullName>
    </alternativeName>
    <alternativeName>
        <fullName evidence="8">tRNA(Ile)-lysidine synthetase</fullName>
    </alternativeName>
</protein>
<evidence type="ECO:0000259" key="9">
    <source>
        <dbReference type="SMART" id="SM00977"/>
    </source>
</evidence>
<dbReference type="PANTHER" id="PTHR43033:SF1">
    <property type="entry name" value="TRNA(ILE)-LYSIDINE SYNTHASE-RELATED"/>
    <property type="match status" value="1"/>
</dbReference>
<dbReference type="SUPFAM" id="SSF52402">
    <property type="entry name" value="Adenine nucleotide alpha hydrolases-like"/>
    <property type="match status" value="1"/>
</dbReference>
<dbReference type="Gene3D" id="3.40.50.620">
    <property type="entry name" value="HUPs"/>
    <property type="match status" value="1"/>
</dbReference>
<keyword evidence="2 8" id="KW-0963">Cytoplasm</keyword>
<evidence type="ECO:0000256" key="3">
    <source>
        <dbReference type="ARBA" id="ARBA00022598"/>
    </source>
</evidence>
<comment type="similarity">
    <text evidence="8">Belongs to the tRNA(Ile)-lysidine synthase family.</text>
</comment>
<dbReference type="AlphaFoldDB" id="A0AAJ1V345"/>
<comment type="catalytic activity">
    <reaction evidence="7 8">
        <text>cytidine(34) in tRNA(Ile2) + L-lysine + ATP = lysidine(34) in tRNA(Ile2) + AMP + diphosphate + H(+)</text>
        <dbReference type="Rhea" id="RHEA:43744"/>
        <dbReference type="Rhea" id="RHEA-COMP:10625"/>
        <dbReference type="Rhea" id="RHEA-COMP:10670"/>
        <dbReference type="ChEBI" id="CHEBI:15378"/>
        <dbReference type="ChEBI" id="CHEBI:30616"/>
        <dbReference type="ChEBI" id="CHEBI:32551"/>
        <dbReference type="ChEBI" id="CHEBI:33019"/>
        <dbReference type="ChEBI" id="CHEBI:82748"/>
        <dbReference type="ChEBI" id="CHEBI:83665"/>
        <dbReference type="ChEBI" id="CHEBI:456215"/>
        <dbReference type="EC" id="6.3.4.19"/>
    </reaction>
</comment>
<evidence type="ECO:0000256" key="6">
    <source>
        <dbReference type="ARBA" id="ARBA00022840"/>
    </source>
</evidence>
<evidence type="ECO:0000256" key="2">
    <source>
        <dbReference type="ARBA" id="ARBA00022490"/>
    </source>
</evidence>
<name>A0AAJ1V345_9LACT</name>
<evidence type="ECO:0000256" key="7">
    <source>
        <dbReference type="ARBA" id="ARBA00048539"/>
    </source>
</evidence>
<dbReference type="PANTHER" id="PTHR43033">
    <property type="entry name" value="TRNA(ILE)-LYSIDINE SYNTHASE-RELATED"/>
    <property type="match status" value="1"/>
</dbReference>
<dbReference type="NCBIfam" id="TIGR02433">
    <property type="entry name" value="lysidine_TilS_C"/>
    <property type="match status" value="1"/>
</dbReference>
<comment type="subcellular location">
    <subcellularLocation>
        <location evidence="1 8">Cytoplasm</location>
    </subcellularLocation>
</comment>
<accession>A0AAJ1V345</accession>
<comment type="caution">
    <text evidence="10">The sequence shown here is derived from an EMBL/GenBank/DDBJ whole genome shotgun (WGS) entry which is preliminary data.</text>
</comment>
<dbReference type="Pfam" id="PF01171">
    <property type="entry name" value="ATP_bind_3"/>
    <property type="match status" value="1"/>
</dbReference>
<dbReference type="GO" id="GO:0006400">
    <property type="term" value="P:tRNA modification"/>
    <property type="evidence" value="ECO:0007669"/>
    <property type="project" value="UniProtKB-UniRule"/>
</dbReference>
<keyword evidence="6 8" id="KW-0067">ATP-binding</keyword>
<proteinExistence type="inferred from homology"/>
<dbReference type="SMART" id="SM00977">
    <property type="entry name" value="TilS_C"/>
    <property type="match status" value="1"/>
</dbReference>
<keyword evidence="3 8" id="KW-0436">Ligase</keyword>
<evidence type="ECO:0000313" key="10">
    <source>
        <dbReference type="EMBL" id="MDK7187788.1"/>
    </source>
</evidence>
<dbReference type="InterPro" id="IPR011063">
    <property type="entry name" value="TilS/TtcA_N"/>
</dbReference>
<dbReference type="GO" id="GO:0005737">
    <property type="term" value="C:cytoplasm"/>
    <property type="evidence" value="ECO:0007669"/>
    <property type="project" value="UniProtKB-SubCell"/>
</dbReference>
<dbReference type="NCBIfam" id="TIGR02432">
    <property type="entry name" value="lysidine_TilS_N"/>
    <property type="match status" value="1"/>
</dbReference>
<evidence type="ECO:0000313" key="11">
    <source>
        <dbReference type="Proteomes" id="UP001229251"/>
    </source>
</evidence>
<dbReference type="RefSeq" id="WP_070609578.1">
    <property type="nucleotide sequence ID" value="NZ_JASOOE010000014.1"/>
</dbReference>
<sequence length="484" mass="57040">MEPILRQFKTQLETWPEWQTAQKIVLAVSGGVDSMVLMRLMLELCHLQEYKDRHLVIAHFNHCLRSKEIHDFERDMVIKSAKEMNLTYFVSKWENPSESNIEANARYARYRFLADVVDATQADCLMTAHHLDDAVETVFMRLIRGASIRGLMGMPSHYQRLLETSKEKHVSVSILRPLIGFRKEQLYDYAHKNNLAYNEDDSNHQPNHLRNRIRNDYLPLFESENPQFFQNLVSMQKQLQLAYQALYSMYIRKEPLLVGVIKEGVWVLDVKAWCDLEAEIRRTFLTIFFEERFLPEVGQYDKDIIQGIEDQMLNAVNPNHTLNLSKGWIARREYDFIYIESQLMRPIVKDKKVELNQLDKWYSLDNGLWIGLFNANYVNNQMRQSVDQYVTLDLSSLDHPIHFSVRHRQAGDVMELASKEGLYHKKVSRIMIDEKVPPALREQMWLVVNDQEAVIWLIGQQISATYQPKNPQNVTHYLLLQKMY</sequence>
<keyword evidence="4 8" id="KW-0819">tRNA processing</keyword>
<comment type="function">
    <text evidence="8">Ligates lysine onto the cytidine present at position 34 of the AUA codon-specific tRNA(Ile) that contains the anticodon CAU, in an ATP-dependent manner. Cytidine is converted to lysidine, thus changing the amino acid specificity of the tRNA from methionine to isoleucine.</text>
</comment>
<dbReference type="GO" id="GO:0005524">
    <property type="term" value="F:ATP binding"/>
    <property type="evidence" value="ECO:0007669"/>
    <property type="project" value="UniProtKB-UniRule"/>
</dbReference>
<feature type="binding site" evidence="8">
    <location>
        <begin position="29"/>
        <end position="34"/>
    </location>
    <ligand>
        <name>ATP</name>
        <dbReference type="ChEBI" id="CHEBI:30616"/>
    </ligand>
</feature>
<dbReference type="EMBL" id="JASOOE010000014">
    <property type="protein sequence ID" value="MDK7187788.1"/>
    <property type="molecule type" value="Genomic_DNA"/>
</dbReference>
<dbReference type="HAMAP" id="MF_01161">
    <property type="entry name" value="tRNA_Ile_lys_synt"/>
    <property type="match status" value="1"/>
</dbReference>